<gene>
    <name evidence="1" type="ordered locus">Gobs_2502</name>
</gene>
<evidence type="ECO:0000313" key="2">
    <source>
        <dbReference type="Proteomes" id="UP000001382"/>
    </source>
</evidence>
<accession>D2S4I2</accession>
<dbReference type="STRING" id="526225.Gobs_2502"/>
<dbReference type="Proteomes" id="UP000001382">
    <property type="component" value="Chromosome"/>
</dbReference>
<reference evidence="1 2" key="1">
    <citation type="journal article" date="2010" name="Stand. Genomic Sci.">
        <title>Complete genome sequence of Geodermatophilus obscurus type strain (G-20).</title>
        <authorList>
            <person name="Ivanova N."/>
            <person name="Sikorski J."/>
            <person name="Jando M."/>
            <person name="Munk C."/>
            <person name="Lapidus A."/>
            <person name="Glavina Del Rio T."/>
            <person name="Copeland A."/>
            <person name="Tice H."/>
            <person name="Cheng J.-F."/>
            <person name="Lucas S."/>
            <person name="Chen F."/>
            <person name="Nolan M."/>
            <person name="Bruce D."/>
            <person name="Goodwin L."/>
            <person name="Pitluck S."/>
            <person name="Mavromatis K."/>
            <person name="Mikhailova N."/>
            <person name="Pati A."/>
            <person name="Chen A."/>
            <person name="Palaniappan K."/>
            <person name="Land M."/>
            <person name="Hauser L."/>
            <person name="Chang Y.-J."/>
            <person name="Jeffries C.D."/>
            <person name="Meincke L."/>
            <person name="Brettin T."/>
            <person name="Detter J.C."/>
            <person name="Detter J.C."/>
            <person name="Rohde M."/>
            <person name="Goeker M."/>
            <person name="Bristow J."/>
            <person name="Eisen J.A."/>
            <person name="Markowitz V."/>
            <person name="Hugenholtz P."/>
            <person name="Kyrpides N.C."/>
            <person name="Klenk H.-P."/>
        </authorList>
    </citation>
    <scope>NUCLEOTIDE SEQUENCE [LARGE SCALE GENOMIC DNA]</scope>
    <source>
        <strain evidence="2">ATCC 25078 / DSM 43160 / JCM 3152 / KCC A-0152 / KCTC 9177 / NBRC 13315 / NRRL B-3577 / G-20</strain>
    </source>
</reference>
<dbReference type="EMBL" id="CP001867">
    <property type="protein sequence ID" value="ADB75172.1"/>
    <property type="molecule type" value="Genomic_DNA"/>
</dbReference>
<keyword evidence="2" id="KW-1185">Reference proteome</keyword>
<evidence type="ECO:0000313" key="1">
    <source>
        <dbReference type="EMBL" id="ADB75172.1"/>
    </source>
</evidence>
<dbReference type="KEGG" id="gob:Gobs_2502"/>
<organism evidence="1 2">
    <name type="scientific">Geodermatophilus obscurus (strain ATCC 25078 / DSM 43160 / JCM 3152 / CCUG 61914 / KCC A-0152 / KCTC 9177 / NBRC 13315 / NRRL B-3577 / G-20)</name>
    <dbReference type="NCBI Taxonomy" id="526225"/>
    <lineage>
        <taxon>Bacteria</taxon>
        <taxon>Bacillati</taxon>
        <taxon>Actinomycetota</taxon>
        <taxon>Actinomycetes</taxon>
        <taxon>Geodermatophilales</taxon>
        <taxon>Geodermatophilaceae</taxon>
        <taxon>Geodermatophilus</taxon>
    </lineage>
</organism>
<dbReference type="AlphaFoldDB" id="D2S4I2"/>
<proteinExistence type="predicted"/>
<name>D2S4I2_GEOOG</name>
<protein>
    <submittedName>
        <fullName evidence="1">Uncharacterized protein</fullName>
    </submittedName>
</protein>
<sequence>MAQTPLVSGTGVTLGELVGRWSKVDDDGSTTPFPQEIEFFPDRTYRATGDGLRRPVWDEASFDVLHDGSVRIRTADDRRSTYSADLKGELLTLSAADDRVTYRRVPSRPADR</sequence>
<reference evidence="2" key="2">
    <citation type="submission" date="2010-01" db="EMBL/GenBank/DDBJ databases">
        <title>The complete genome of Geodermatophilus obscurus DSM 43160.</title>
        <authorList>
            <consortium name="US DOE Joint Genome Institute (JGI-PGF)"/>
            <person name="Lucas S."/>
            <person name="Copeland A."/>
            <person name="Lapidus A."/>
            <person name="Glavina del Rio T."/>
            <person name="Dalin E."/>
            <person name="Tice H."/>
            <person name="Bruce D."/>
            <person name="Goodwin L."/>
            <person name="Pitluck S."/>
            <person name="Kyrpides N."/>
            <person name="Mavromatis K."/>
            <person name="Ivanova N."/>
            <person name="Munk A.C."/>
            <person name="Brettin T."/>
            <person name="Detter J.C."/>
            <person name="Han C."/>
            <person name="Larimer F."/>
            <person name="Land M."/>
            <person name="Hauser L."/>
            <person name="Markowitz V."/>
            <person name="Cheng J.-F."/>
            <person name="Hugenholtz P."/>
            <person name="Woyke T."/>
            <person name="Wu D."/>
            <person name="Jando M."/>
            <person name="Schneider S."/>
            <person name="Klenk H.-P."/>
            <person name="Eisen J.A."/>
        </authorList>
    </citation>
    <scope>NUCLEOTIDE SEQUENCE [LARGE SCALE GENOMIC DNA]</scope>
    <source>
        <strain evidence="2">ATCC 25078 / DSM 43160 / JCM 3152 / KCC A-0152 / KCTC 9177 / NBRC 13315 / NRRL B-3577 / G-20</strain>
    </source>
</reference>
<dbReference type="HOGENOM" id="CLU_2142314_0_0_11"/>